<evidence type="ECO:0000313" key="2">
    <source>
        <dbReference type="EMBL" id="GJT85578.1"/>
    </source>
</evidence>
<evidence type="ECO:0000259" key="1">
    <source>
        <dbReference type="PROSITE" id="PS50011"/>
    </source>
</evidence>
<accession>A0ABQ5HCF9</accession>
<comment type="caution">
    <text evidence="2">The sequence shown here is derived from an EMBL/GenBank/DDBJ whole genome shotgun (WGS) entry which is preliminary data.</text>
</comment>
<protein>
    <submittedName>
        <fullName evidence="2">Kinase-like domain, phloem protein 2-like protein</fullName>
    </submittedName>
</protein>
<dbReference type="Pfam" id="PF00069">
    <property type="entry name" value="Pkinase"/>
    <property type="match status" value="1"/>
</dbReference>
<dbReference type="PANTHER" id="PTHR27003">
    <property type="entry name" value="OS07G0166700 PROTEIN"/>
    <property type="match status" value="1"/>
</dbReference>
<feature type="domain" description="Protein kinase" evidence="1">
    <location>
        <begin position="1"/>
        <end position="196"/>
    </location>
</feature>
<dbReference type="InterPro" id="IPR000719">
    <property type="entry name" value="Prot_kinase_dom"/>
</dbReference>
<organism evidence="2 3">
    <name type="scientific">Tanacetum coccineum</name>
    <dbReference type="NCBI Taxonomy" id="301880"/>
    <lineage>
        <taxon>Eukaryota</taxon>
        <taxon>Viridiplantae</taxon>
        <taxon>Streptophyta</taxon>
        <taxon>Embryophyta</taxon>
        <taxon>Tracheophyta</taxon>
        <taxon>Spermatophyta</taxon>
        <taxon>Magnoliopsida</taxon>
        <taxon>eudicotyledons</taxon>
        <taxon>Gunneridae</taxon>
        <taxon>Pentapetalae</taxon>
        <taxon>asterids</taxon>
        <taxon>campanulids</taxon>
        <taxon>Asterales</taxon>
        <taxon>Asteraceae</taxon>
        <taxon>Asteroideae</taxon>
        <taxon>Anthemideae</taxon>
        <taxon>Anthemidinae</taxon>
        <taxon>Tanacetum</taxon>
    </lineage>
</organism>
<sequence>MLTWVRRLEICVGVANALSYIYYNKPRDFSIIHRNIDSETILLNDNWEPKLLGFKLSMKVTTSERHLSFYTDKVSNTLGYTDPTYLKIKSASHKSDIYSFGIVVFELLCGRNSVIADDMNKYLAPMAIFHYKEKILDDMIDQDLWNQMDPQSFNIFAETAYDCLNEERSQRPSINNLATRLKKALKFARVNKHDYLAHLKIPLESILSATNNFSEENPIYTSRFAKEYKGQLSWSGELISINARRINKEWKKGEHEFSMKISMLSSLKHKNLVFLVGFCDENDEKIIIIRHESRGSLKDYISDSTREKKLDDIIDPDLWKQIDPQSFNIFTDTSYDCLNKERSQRPNINEIVLRLEKALELQLK</sequence>
<dbReference type="Proteomes" id="UP001151760">
    <property type="component" value="Unassembled WGS sequence"/>
</dbReference>
<dbReference type="Pfam" id="PF07714">
    <property type="entry name" value="PK_Tyr_Ser-Thr"/>
    <property type="match status" value="1"/>
</dbReference>
<proteinExistence type="predicted"/>
<reference evidence="2" key="1">
    <citation type="journal article" date="2022" name="Int. J. Mol. Sci.">
        <title>Draft Genome of Tanacetum Coccineum: Genomic Comparison of Closely Related Tanacetum-Family Plants.</title>
        <authorList>
            <person name="Yamashiro T."/>
            <person name="Shiraishi A."/>
            <person name="Nakayama K."/>
            <person name="Satake H."/>
        </authorList>
    </citation>
    <scope>NUCLEOTIDE SEQUENCE</scope>
</reference>
<dbReference type="PANTHER" id="PTHR27003:SF383">
    <property type="entry name" value="TYROSINE-PROTEIN KINASE, NON-RECEPTOR JAK_TYK2-RELATED"/>
    <property type="match status" value="1"/>
</dbReference>
<dbReference type="InterPro" id="IPR011009">
    <property type="entry name" value="Kinase-like_dom_sf"/>
</dbReference>
<dbReference type="PROSITE" id="PS50011">
    <property type="entry name" value="PROTEIN_KINASE_DOM"/>
    <property type="match status" value="1"/>
</dbReference>
<reference evidence="2" key="2">
    <citation type="submission" date="2022-01" db="EMBL/GenBank/DDBJ databases">
        <authorList>
            <person name="Yamashiro T."/>
            <person name="Shiraishi A."/>
            <person name="Satake H."/>
            <person name="Nakayama K."/>
        </authorList>
    </citation>
    <scope>NUCLEOTIDE SEQUENCE</scope>
</reference>
<dbReference type="EMBL" id="BQNB010019463">
    <property type="protein sequence ID" value="GJT85578.1"/>
    <property type="molecule type" value="Genomic_DNA"/>
</dbReference>
<dbReference type="InterPro" id="IPR045272">
    <property type="entry name" value="ANXUR1/2-like"/>
</dbReference>
<dbReference type="InterPro" id="IPR001245">
    <property type="entry name" value="Ser-Thr/Tyr_kinase_cat_dom"/>
</dbReference>
<dbReference type="Gene3D" id="3.30.200.20">
    <property type="entry name" value="Phosphorylase Kinase, domain 1"/>
    <property type="match status" value="1"/>
</dbReference>
<evidence type="ECO:0000313" key="3">
    <source>
        <dbReference type="Proteomes" id="UP001151760"/>
    </source>
</evidence>
<name>A0ABQ5HCF9_9ASTR</name>
<gene>
    <name evidence="2" type="ORF">Tco_1067295</name>
</gene>
<keyword evidence="3" id="KW-1185">Reference proteome</keyword>
<dbReference type="SUPFAM" id="SSF56112">
    <property type="entry name" value="Protein kinase-like (PK-like)"/>
    <property type="match status" value="2"/>
</dbReference>
<dbReference type="Gene3D" id="1.10.510.10">
    <property type="entry name" value="Transferase(Phosphotransferase) domain 1"/>
    <property type="match status" value="2"/>
</dbReference>